<dbReference type="EMBL" id="AUZX01012933">
    <property type="protein sequence ID" value="EQD37396.1"/>
    <property type="molecule type" value="Genomic_DNA"/>
</dbReference>
<accession>T0YPB3</accession>
<dbReference type="PANTHER" id="PTHR30203:SF24">
    <property type="entry name" value="BLR4935 PROTEIN"/>
    <property type="match status" value="1"/>
</dbReference>
<dbReference type="GO" id="GO:0015562">
    <property type="term" value="F:efflux transmembrane transporter activity"/>
    <property type="evidence" value="ECO:0007669"/>
    <property type="project" value="InterPro"/>
</dbReference>
<comment type="caution">
    <text evidence="1">The sequence shown here is derived from an EMBL/GenBank/DDBJ whole genome shotgun (WGS) entry which is preliminary data.</text>
</comment>
<name>T0YPB3_9ZZZZ</name>
<dbReference type="Pfam" id="PF02321">
    <property type="entry name" value="OEP"/>
    <property type="match status" value="2"/>
</dbReference>
<dbReference type="PANTHER" id="PTHR30203">
    <property type="entry name" value="OUTER MEMBRANE CATION EFFLUX PROTEIN"/>
    <property type="match status" value="1"/>
</dbReference>
<reference evidence="1" key="1">
    <citation type="submission" date="2013-08" db="EMBL/GenBank/DDBJ databases">
        <authorList>
            <person name="Mendez C."/>
            <person name="Richter M."/>
            <person name="Ferrer M."/>
            <person name="Sanchez J."/>
        </authorList>
    </citation>
    <scope>NUCLEOTIDE SEQUENCE</scope>
</reference>
<dbReference type="AlphaFoldDB" id="T0YPB3"/>
<protein>
    <submittedName>
        <fullName evidence="1">Divalent cation resistant determinant protein C</fullName>
    </submittedName>
</protein>
<proteinExistence type="predicted"/>
<dbReference type="InterPro" id="IPR003423">
    <property type="entry name" value="OMP_efflux"/>
</dbReference>
<sequence>MSAGPGYDRGVPGAPSPWIVPIALDWPVETAGRRGDRMALAFHQAAALRWDLIGQVWRVRSRLRVALLSLYAAARSERLLSRETAALERSVALLQGQFSAGNVSSYEVTQARIALDHAILARQAAAGQVRQARIELAGALGVSPGALSGVKLSFAELETFPRELTRPRIRRQALIDRADVRSALEQYAASQSALQLQIARQWPDVELGPGFTWNGQLARDSEWQLGLRLTLPLLNHNQGPIAEARAQRRLAAAHFISVQAAAINGIDAALAAYRSSLRQLATADSLQRALKRRVRAVRSRVAAGESQPLDLSDAEVAFDTGARAALHAQVEAQQALGRLEDAVQSPLTLAASTVRAAQNTTSRVDE</sequence>
<gene>
    <name evidence="1" type="ORF">B1A_17578</name>
</gene>
<dbReference type="InterPro" id="IPR010131">
    <property type="entry name" value="MdtP/NodT-like"/>
</dbReference>
<organism evidence="1">
    <name type="scientific">mine drainage metagenome</name>
    <dbReference type="NCBI Taxonomy" id="410659"/>
    <lineage>
        <taxon>unclassified sequences</taxon>
        <taxon>metagenomes</taxon>
        <taxon>ecological metagenomes</taxon>
    </lineage>
</organism>
<reference evidence="1" key="2">
    <citation type="journal article" date="2014" name="ISME J.">
        <title>Microbial stratification in low pH oxic and suboxic macroscopic growths along an acid mine drainage.</title>
        <authorList>
            <person name="Mendez-Garcia C."/>
            <person name="Mesa V."/>
            <person name="Sprenger R.R."/>
            <person name="Richter M."/>
            <person name="Diez M.S."/>
            <person name="Solano J."/>
            <person name="Bargiela R."/>
            <person name="Golyshina O.V."/>
            <person name="Manteca A."/>
            <person name="Ramos J.L."/>
            <person name="Gallego J.R."/>
            <person name="Llorente I."/>
            <person name="Martins Dos Santos V.A."/>
            <person name="Jensen O.N."/>
            <person name="Pelaez A.I."/>
            <person name="Sanchez J."/>
            <person name="Ferrer M."/>
        </authorList>
    </citation>
    <scope>NUCLEOTIDE SEQUENCE</scope>
</reference>
<evidence type="ECO:0000313" key="1">
    <source>
        <dbReference type="EMBL" id="EQD37396.1"/>
    </source>
</evidence>
<dbReference type="SUPFAM" id="SSF56954">
    <property type="entry name" value="Outer membrane efflux proteins (OEP)"/>
    <property type="match status" value="1"/>
</dbReference>
<dbReference type="Gene3D" id="1.20.1600.10">
    <property type="entry name" value="Outer membrane efflux proteins (OEP)"/>
    <property type="match status" value="1"/>
</dbReference>